<keyword evidence="3" id="KW-1185">Reference proteome</keyword>
<organism evidence="2 3">
    <name type="scientific">Psychroserpens luteus</name>
    <dbReference type="NCBI Taxonomy" id="1434066"/>
    <lineage>
        <taxon>Bacteria</taxon>
        <taxon>Pseudomonadati</taxon>
        <taxon>Bacteroidota</taxon>
        <taxon>Flavobacteriia</taxon>
        <taxon>Flavobacteriales</taxon>
        <taxon>Flavobacteriaceae</taxon>
        <taxon>Psychroserpens</taxon>
    </lineage>
</organism>
<protein>
    <recommendedName>
        <fullName evidence="4">DUF4252 domain-containing protein</fullName>
    </recommendedName>
</protein>
<evidence type="ECO:0008006" key="4">
    <source>
        <dbReference type="Google" id="ProtNLM"/>
    </source>
</evidence>
<comment type="caution">
    <text evidence="2">The sequence shown here is derived from an EMBL/GenBank/DDBJ whole genome shotgun (WGS) entry which is preliminary data.</text>
</comment>
<name>A0ABW5ZPH8_9FLAO</name>
<feature type="chain" id="PRO_5045616102" description="DUF4252 domain-containing protein" evidence="1">
    <location>
        <begin position="20"/>
        <end position="165"/>
    </location>
</feature>
<keyword evidence="1" id="KW-0732">Signal</keyword>
<accession>A0ABW5ZPH8</accession>
<dbReference type="Proteomes" id="UP001597548">
    <property type="component" value="Unassembled WGS sequence"/>
</dbReference>
<feature type="signal peptide" evidence="1">
    <location>
        <begin position="1"/>
        <end position="19"/>
    </location>
</feature>
<reference evidence="3" key="1">
    <citation type="journal article" date="2019" name="Int. J. Syst. Evol. Microbiol.">
        <title>The Global Catalogue of Microorganisms (GCM) 10K type strain sequencing project: providing services to taxonomists for standard genome sequencing and annotation.</title>
        <authorList>
            <consortium name="The Broad Institute Genomics Platform"/>
            <consortium name="The Broad Institute Genome Sequencing Center for Infectious Disease"/>
            <person name="Wu L."/>
            <person name="Ma J."/>
        </authorList>
    </citation>
    <scope>NUCLEOTIDE SEQUENCE [LARGE SCALE GENOMIC DNA]</scope>
    <source>
        <strain evidence="3">KCTC 32514</strain>
    </source>
</reference>
<proteinExistence type="predicted"/>
<evidence type="ECO:0000313" key="3">
    <source>
        <dbReference type="Proteomes" id="UP001597548"/>
    </source>
</evidence>
<evidence type="ECO:0000313" key="2">
    <source>
        <dbReference type="EMBL" id="MFD2914827.1"/>
    </source>
</evidence>
<gene>
    <name evidence="2" type="ORF">ACFS29_04190</name>
</gene>
<dbReference type="Gene3D" id="3.40.1000.10">
    <property type="entry name" value="Mog1/PsbP, alpha/beta/alpha sandwich"/>
    <property type="match status" value="1"/>
</dbReference>
<evidence type="ECO:0000256" key="1">
    <source>
        <dbReference type="SAM" id="SignalP"/>
    </source>
</evidence>
<dbReference type="EMBL" id="JBHUOS010000001">
    <property type="protein sequence ID" value="MFD2914827.1"/>
    <property type="molecule type" value="Genomic_DNA"/>
</dbReference>
<dbReference type="RefSeq" id="WP_194507503.1">
    <property type="nucleotide sequence ID" value="NZ_JADILU010000003.1"/>
</dbReference>
<sequence>MKKLLIALLVFTMGVQVQAQDTAAPEMDEAQMARMMELMAQKIEMDVDTTLFTAVSTNTYVSENPKAVVMAMMVPETFAKAKEKMAADDTAQFKITDRGEKTINGVNVLFMEGTSEAEGSTLDNAVYCMEIDANTCLMFIGMVDQKADAKYTEAMNKAMNSVIKK</sequence>